<dbReference type="RefSeq" id="WP_183439690.1">
    <property type="nucleotide sequence ID" value="NZ_JACHXD010000002.1"/>
</dbReference>
<keyword evidence="3" id="KW-0378">Hydrolase</keyword>
<organism evidence="3 4">
    <name type="scientific">Pseudoduganella violacea</name>
    <dbReference type="NCBI Taxonomy" id="1715466"/>
    <lineage>
        <taxon>Bacteria</taxon>
        <taxon>Pseudomonadati</taxon>
        <taxon>Pseudomonadota</taxon>
        <taxon>Betaproteobacteria</taxon>
        <taxon>Burkholderiales</taxon>
        <taxon>Oxalobacteraceae</taxon>
        <taxon>Telluria group</taxon>
        <taxon>Pseudoduganella</taxon>
    </lineage>
</organism>
<dbReference type="Gene3D" id="3.40.50.1820">
    <property type="entry name" value="alpha/beta hydrolase"/>
    <property type="match status" value="1"/>
</dbReference>
<evidence type="ECO:0000259" key="2">
    <source>
        <dbReference type="Pfam" id="PF12697"/>
    </source>
</evidence>
<comment type="similarity">
    <text evidence="1">Belongs to the AB hydrolase superfamily. FUS2 hydrolase family.</text>
</comment>
<feature type="domain" description="AB hydrolase-1" evidence="2">
    <location>
        <begin position="51"/>
        <end position="256"/>
    </location>
</feature>
<evidence type="ECO:0000313" key="4">
    <source>
        <dbReference type="Proteomes" id="UP000541535"/>
    </source>
</evidence>
<dbReference type="InterPro" id="IPR017208">
    <property type="entry name" value="UCP037442_abhydr"/>
</dbReference>
<proteinExistence type="inferred from homology"/>
<sequence length="304" mass="33278">MSQTERAAKPAIAAAASQPAGEALTLRAADGYALAAVRYRAAGTERGRLIVAGATGVPQGFYRRFAEFAAARGYTVLTFDYRGVGRSAPASLRGFEGDFLVWGRQDLAAAVAYMADGAAPLYLVGHSYGGHALGLLPEPHKVDGMYVFGTGAGWHGWMPRLERIRVLLMWRVAGPVLVRWKGFLAWSKLGMGEDLPLGVYRQWKHWCRFPHYFFDDPKMRDTAEGFSRVRAPIVAVNATDDAWAPPRSRDAFMRGYRNAAWSGIDVHGQGSGLGPIGHMGYFRAPAQPLWEAALHWFDGLPAKP</sequence>
<gene>
    <name evidence="3" type="ORF">FHS03_000747</name>
</gene>
<dbReference type="Proteomes" id="UP000541535">
    <property type="component" value="Unassembled WGS sequence"/>
</dbReference>
<keyword evidence="4" id="KW-1185">Reference proteome</keyword>
<dbReference type="InterPro" id="IPR050261">
    <property type="entry name" value="FrsA_esterase"/>
</dbReference>
<name>A0A7W5B718_9BURK</name>
<dbReference type="InterPro" id="IPR029058">
    <property type="entry name" value="AB_hydrolase_fold"/>
</dbReference>
<dbReference type="SUPFAM" id="SSF53474">
    <property type="entry name" value="alpha/beta-Hydrolases"/>
    <property type="match status" value="1"/>
</dbReference>
<evidence type="ECO:0000313" key="3">
    <source>
        <dbReference type="EMBL" id="MBB3117721.1"/>
    </source>
</evidence>
<dbReference type="GO" id="GO:0016787">
    <property type="term" value="F:hydrolase activity"/>
    <property type="evidence" value="ECO:0007669"/>
    <property type="project" value="UniProtKB-KW"/>
</dbReference>
<comment type="caution">
    <text evidence="3">The sequence shown here is derived from an EMBL/GenBank/DDBJ whole genome shotgun (WGS) entry which is preliminary data.</text>
</comment>
<accession>A0A7W5B718</accession>
<protein>
    <submittedName>
        <fullName evidence="3">Putative alpha/beta hydrolase</fullName>
    </submittedName>
</protein>
<dbReference type="PANTHER" id="PTHR22946">
    <property type="entry name" value="DIENELACTONE HYDROLASE DOMAIN-CONTAINING PROTEIN-RELATED"/>
    <property type="match status" value="1"/>
</dbReference>
<dbReference type="PIRSF" id="PIRSF037442">
    <property type="entry name" value="UCP037442_abhydr"/>
    <property type="match status" value="1"/>
</dbReference>
<dbReference type="AlphaFoldDB" id="A0A7W5B718"/>
<evidence type="ECO:0000256" key="1">
    <source>
        <dbReference type="ARBA" id="ARBA00038115"/>
    </source>
</evidence>
<dbReference type="EMBL" id="JACHXD010000002">
    <property type="protein sequence ID" value="MBB3117721.1"/>
    <property type="molecule type" value="Genomic_DNA"/>
</dbReference>
<dbReference type="InterPro" id="IPR000073">
    <property type="entry name" value="AB_hydrolase_1"/>
</dbReference>
<dbReference type="Pfam" id="PF12697">
    <property type="entry name" value="Abhydrolase_6"/>
    <property type="match status" value="1"/>
</dbReference>
<reference evidence="3 4" key="1">
    <citation type="submission" date="2020-08" db="EMBL/GenBank/DDBJ databases">
        <title>Genomic Encyclopedia of Type Strains, Phase III (KMG-III): the genomes of soil and plant-associated and newly described type strains.</title>
        <authorList>
            <person name="Whitman W."/>
        </authorList>
    </citation>
    <scope>NUCLEOTIDE SEQUENCE [LARGE SCALE GENOMIC DNA]</scope>
    <source>
        <strain evidence="3 4">CECT 8897</strain>
    </source>
</reference>